<dbReference type="GO" id="GO:0004674">
    <property type="term" value="F:protein serine/threonine kinase activity"/>
    <property type="evidence" value="ECO:0007669"/>
    <property type="project" value="TreeGrafter"/>
</dbReference>
<protein>
    <recommendedName>
        <fullName evidence="1">Protein kinase domain-containing protein</fullName>
    </recommendedName>
</protein>
<dbReference type="GO" id="GO:0005524">
    <property type="term" value="F:ATP binding"/>
    <property type="evidence" value="ECO:0007669"/>
    <property type="project" value="InterPro"/>
</dbReference>
<dbReference type="PANTHER" id="PTHR44329">
    <property type="entry name" value="SERINE/THREONINE-PROTEIN KINASE TNNI3K-RELATED"/>
    <property type="match status" value="1"/>
</dbReference>
<reference evidence="2" key="1">
    <citation type="submission" date="2020-06" db="EMBL/GenBank/DDBJ databases">
        <title>WGS assembly of Ceratodon purpureus strain R40.</title>
        <authorList>
            <person name="Carey S.B."/>
            <person name="Jenkins J."/>
            <person name="Shu S."/>
            <person name="Lovell J.T."/>
            <person name="Sreedasyam A."/>
            <person name="Maumus F."/>
            <person name="Tiley G.P."/>
            <person name="Fernandez-Pozo N."/>
            <person name="Barry K."/>
            <person name="Chen C."/>
            <person name="Wang M."/>
            <person name="Lipzen A."/>
            <person name="Daum C."/>
            <person name="Saski C.A."/>
            <person name="Payton A.C."/>
            <person name="Mcbreen J.C."/>
            <person name="Conrad R.E."/>
            <person name="Kollar L.M."/>
            <person name="Olsson S."/>
            <person name="Huttunen S."/>
            <person name="Landis J.B."/>
            <person name="Wickett N.J."/>
            <person name="Johnson M.G."/>
            <person name="Rensing S.A."/>
            <person name="Grimwood J."/>
            <person name="Schmutz J."/>
            <person name="Mcdaniel S.F."/>
        </authorList>
    </citation>
    <scope>NUCLEOTIDE SEQUENCE</scope>
    <source>
        <strain evidence="2">R40</strain>
    </source>
</reference>
<comment type="caution">
    <text evidence="2">The sequence shown here is derived from an EMBL/GenBank/DDBJ whole genome shotgun (WGS) entry which is preliminary data.</text>
</comment>
<name>A0A8T0GGN4_CERPU</name>
<dbReference type="PROSITE" id="PS50011">
    <property type="entry name" value="PROTEIN_KINASE_DOM"/>
    <property type="match status" value="1"/>
</dbReference>
<proteinExistence type="predicted"/>
<evidence type="ECO:0000313" key="2">
    <source>
        <dbReference type="EMBL" id="KAG0558180.1"/>
    </source>
</evidence>
<dbReference type="InterPro" id="IPR051681">
    <property type="entry name" value="Ser/Thr_Kinases-Pseudokinases"/>
</dbReference>
<dbReference type="AlphaFoldDB" id="A0A8T0GGN4"/>
<sequence length="430" mass="48668">MDEMHDQGGTPELFLSDCCNDLPLSAVAMPESLELQRLGLEDKVVDSGSPYSARIERMTRLRSLNISSDVEFDTAFSKECWAELDPGCTKPGALTKEILLDPEETDRVFKPVDFALGPMLAEGGQARIFKAYVGRNAAFAVKVFKPEFVHALRSHLPANLFHCSHPAICRVIKGVVLESNSYAIVMEMHLQDLRKAMDVIMEKSRNKGPPFKEPEALFYMLTIAYGMQYLHSMGILHRDLKAANVLVRHPKSADDYQSRDYPPAGLFRCAVADYESSAGVMGTRFWRANELLLFLKNRCSLVRMEFTRKMDVYSYGMTCYEILTGHIPFDAHLRNNFDHVIDGQRPQLPPLLSSGVRGLVSRCWHADPNERPEFTEIVEVLQGMMIKLGFKEEDVKGYHPRKPIPTSEMIEKRLSNISTPSTPRYVTIED</sequence>
<keyword evidence="3" id="KW-1185">Reference proteome</keyword>
<dbReference type="Pfam" id="PF07714">
    <property type="entry name" value="PK_Tyr_Ser-Thr"/>
    <property type="match status" value="1"/>
</dbReference>
<feature type="domain" description="Protein kinase" evidence="1">
    <location>
        <begin position="114"/>
        <end position="385"/>
    </location>
</feature>
<accession>A0A8T0GGN4</accession>
<dbReference type="InterPro" id="IPR011009">
    <property type="entry name" value="Kinase-like_dom_sf"/>
</dbReference>
<evidence type="ECO:0000313" key="3">
    <source>
        <dbReference type="Proteomes" id="UP000822688"/>
    </source>
</evidence>
<dbReference type="EMBL" id="CM026431">
    <property type="protein sequence ID" value="KAG0558180.1"/>
    <property type="molecule type" value="Genomic_DNA"/>
</dbReference>
<dbReference type="PROSITE" id="PS00108">
    <property type="entry name" value="PROTEIN_KINASE_ST"/>
    <property type="match status" value="1"/>
</dbReference>
<dbReference type="InterPro" id="IPR001245">
    <property type="entry name" value="Ser-Thr/Tyr_kinase_cat_dom"/>
</dbReference>
<dbReference type="Gene3D" id="1.10.510.10">
    <property type="entry name" value="Transferase(Phosphotransferase) domain 1"/>
    <property type="match status" value="1"/>
</dbReference>
<gene>
    <name evidence="2" type="ORF">KC19_10G010200</name>
</gene>
<dbReference type="InterPro" id="IPR000719">
    <property type="entry name" value="Prot_kinase_dom"/>
</dbReference>
<dbReference type="SMART" id="SM00220">
    <property type="entry name" value="S_TKc"/>
    <property type="match status" value="1"/>
</dbReference>
<dbReference type="Proteomes" id="UP000822688">
    <property type="component" value="Chromosome 10"/>
</dbReference>
<evidence type="ECO:0000259" key="1">
    <source>
        <dbReference type="PROSITE" id="PS50011"/>
    </source>
</evidence>
<organism evidence="2 3">
    <name type="scientific">Ceratodon purpureus</name>
    <name type="common">Fire moss</name>
    <name type="synonym">Dicranum purpureum</name>
    <dbReference type="NCBI Taxonomy" id="3225"/>
    <lineage>
        <taxon>Eukaryota</taxon>
        <taxon>Viridiplantae</taxon>
        <taxon>Streptophyta</taxon>
        <taxon>Embryophyta</taxon>
        <taxon>Bryophyta</taxon>
        <taxon>Bryophytina</taxon>
        <taxon>Bryopsida</taxon>
        <taxon>Dicranidae</taxon>
        <taxon>Pseudoditrichales</taxon>
        <taxon>Ditrichaceae</taxon>
        <taxon>Ceratodon</taxon>
    </lineage>
</organism>
<dbReference type="InterPro" id="IPR008271">
    <property type="entry name" value="Ser/Thr_kinase_AS"/>
</dbReference>
<dbReference type="SUPFAM" id="SSF56112">
    <property type="entry name" value="Protein kinase-like (PK-like)"/>
    <property type="match status" value="1"/>
</dbReference>
<dbReference type="PANTHER" id="PTHR44329:SF260">
    <property type="entry name" value="PROTEIN KINASE DOMAIN-CONTAINING PROTEIN"/>
    <property type="match status" value="1"/>
</dbReference>